<accession>A0A7H2BJ98</accession>
<dbReference type="KEGG" id="rama:IDM48_10385"/>
<evidence type="ECO:0000313" key="2">
    <source>
        <dbReference type="EMBL" id="QNV39744.1"/>
    </source>
</evidence>
<name>A0A7H2BJ98_9MICC</name>
<reference evidence="2 3" key="1">
    <citation type="submission" date="2020-09" db="EMBL/GenBank/DDBJ databases">
        <title>Investigation of environmental microbe.</title>
        <authorList>
            <person name="Ou Y."/>
            <person name="Kang Q."/>
        </authorList>
    </citation>
    <scope>NUCLEOTIDE SEQUENCE [LARGE SCALE GENOMIC DNA]</scope>
    <source>
        <strain evidence="2 3">KJZ-9</strain>
    </source>
</reference>
<dbReference type="CDD" id="cd00093">
    <property type="entry name" value="HTH_XRE"/>
    <property type="match status" value="1"/>
</dbReference>
<dbReference type="RefSeq" id="WP_190617318.1">
    <property type="nucleotide sequence ID" value="NZ_CP061538.1"/>
</dbReference>
<dbReference type="InterPro" id="IPR001387">
    <property type="entry name" value="Cro/C1-type_HTH"/>
</dbReference>
<dbReference type="AlphaFoldDB" id="A0A7H2BJ98"/>
<gene>
    <name evidence="2" type="ORF">IDM48_10385</name>
</gene>
<dbReference type="Gene3D" id="1.10.10.2910">
    <property type="match status" value="1"/>
</dbReference>
<evidence type="ECO:0000313" key="3">
    <source>
        <dbReference type="Proteomes" id="UP000516421"/>
    </source>
</evidence>
<feature type="domain" description="IrrE N-terminal-like" evidence="1">
    <location>
        <begin position="150"/>
        <end position="264"/>
    </location>
</feature>
<sequence>MPNLLNPDRISLARKRRGHTRASLSRELGVSSRTAEKYEIDGAPLSCAPKLAAILDFPAPFFGLPGAPEIETDTVNFRAGRNTTRKNRDAAEAAGAFGVEIAHWVGERFILPRLNLPAFTHETPHMAAQLLRDHWGLGVKPLPNLVQLSESKGIHVFGLPSLAMSVDAFSFFHKAQPFIFLARHKTPERARFDLAHELGHLVMHKHSCAESAAQQEQEANQFASAFLLPDSMLAEYMPHNAKVNDILYAKDAFKVSAMALTYTLHKNGRMTDWIYRTTCAELAKRGFQKGEPGGMSTYEMSKVYPQVYASDKSGPVTVERVARELSLPEDDVNVLTFGTKLRVIEGGSTNSRNEAKTVSIRKHLSAVK</sequence>
<evidence type="ECO:0000259" key="1">
    <source>
        <dbReference type="Pfam" id="PF06114"/>
    </source>
</evidence>
<protein>
    <submittedName>
        <fullName evidence="2">XRE family transcriptional regulator</fullName>
    </submittedName>
</protein>
<dbReference type="InterPro" id="IPR052345">
    <property type="entry name" value="Rad_response_metalloprotease"/>
</dbReference>
<keyword evidence="3" id="KW-1185">Reference proteome</keyword>
<dbReference type="Proteomes" id="UP000516421">
    <property type="component" value="Chromosome"/>
</dbReference>
<dbReference type="PANTHER" id="PTHR43236:SF1">
    <property type="entry name" value="BLL7220 PROTEIN"/>
    <property type="match status" value="1"/>
</dbReference>
<proteinExistence type="predicted"/>
<dbReference type="InterPro" id="IPR010359">
    <property type="entry name" value="IrrE_HExxH"/>
</dbReference>
<organism evidence="2 3">
    <name type="scientific">Rothia amarae</name>
    <dbReference type="NCBI Taxonomy" id="169480"/>
    <lineage>
        <taxon>Bacteria</taxon>
        <taxon>Bacillati</taxon>
        <taxon>Actinomycetota</taxon>
        <taxon>Actinomycetes</taxon>
        <taxon>Micrococcales</taxon>
        <taxon>Micrococcaceae</taxon>
        <taxon>Rothia</taxon>
    </lineage>
</organism>
<dbReference type="EMBL" id="CP061538">
    <property type="protein sequence ID" value="QNV39744.1"/>
    <property type="molecule type" value="Genomic_DNA"/>
</dbReference>
<dbReference type="Pfam" id="PF06114">
    <property type="entry name" value="Peptidase_M78"/>
    <property type="match status" value="1"/>
</dbReference>
<dbReference type="PANTHER" id="PTHR43236">
    <property type="entry name" value="ANTITOXIN HIGA1"/>
    <property type="match status" value="1"/>
</dbReference>